<dbReference type="AlphaFoldDB" id="A0A383CP71"/>
<sequence>PNLQVDSSSKSLPQEHPANQDLDLVQTALAGTDTLRIVFEQLERPDAPGLQTAQTIWGLRSLQHWLENTDGNAGLADLSGVQVDKVYSPVPYLEQTRQGLSKLMDEEVERFFTILKERSGLAFLSDDSKMLQITIRMRVSGSSAFLSLTERLEQKIPEFVPHLRFQFTGSGVLASESANNIAKGQVQSVLIALAIVFTLLSLMFLSWKMGLIALFPNLVAVLLFFGGLGWAGISIGVTIS</sequence>
<feature type="transmembrane region" description="Helical" evidence="5">
    <location>
        <begin position="214"/>
        <end position="239"/>
    </location>
</feature>
<dbReference type="Gene3D" id="1.20.1640.10">
    <property type="entry name" value="Multidrug efflux transporter AcrB transmembrane domain"/>
    <property type="match status" value="1"/>
</dbReference>
<reference evidence="7" key="1">
    <citation type="submission" date="2018-05" db="EMBL/GenBank/DDBJ databases">
        <authorList>
            <person name="Lanie J.A."/>
            <person name="Ng W.-L."/>
            <person name="Kazmierczak K.M."/>
            <person name="Andrzejewski T.M."/>
            <person name="Davidsen T.M."/>
            <person name="Wayne K.J."/>
            <person name="Tettelin H."/>
            <person name="Glass J.I."/>
            <person name="Rusch D."/>
            <person name="Podicherti R."/>
            <person name="Tsui H.-C.T."/>
            <person name="Winkler M.E."/>
        </authorList>
    </citation>
    <scope>NUCLEOTIDE SEQUENCE</scope>
</reference>
<evidence type="ECO:0000256" key="1">
    <source>
        <dbReference type="ARBA" id="ARBA00004141"/>
    </source>
</evidence>
<accession>A0A383CP71</accession>
<keyword evidence="2 5" id="KW-0812">Transmembrane</keyword>
<organism evidence="7">
    <name type="scientific">marine metagenome</name>
    <dbReference type="NCBI Taxonomy" id="408172"/>
    <lineage>
        <taxon>unclassified sequences</taxon>
        <taxon>metagenomes</taxon>
        <taxon>ecological metagenomes</taxon>
    </lineage>
</organism>
<keyword evidence="4 5" id="KW-0472">Membrane</keyword>
<dbReference type="Pfam" id="PF03176">
    <property type="entry name" value="MMPL"/>
    <property type="match status" value="1"/>
</dbReference>
<feature type="domain" description="Membrane transport protein MMPL" evidence="6">
    <location>
        <begin position="122"/>
        <end position="233"/>
    </location>
</feature>
<comment type="subcellular location">
    <subcellularLocation>
        <location evidence="1">Membrane</location>
        <topology evidence="1">Multi-pass membrane protein</topology>
    </subcellularLocation>
</comment>
<evidence type="ECO:0000259" key="6">
    <source>
        <dbReference type="Pfam" id="PF03176"/>
    </source>
</evidence>
<dbReference type="EMBL" id="UINC01210399">
    <property type="protein sequence ID" value="SVE33843.1"/>
    <property type="molecule type" value="Genomic_DNA"/>
</dbReference>
<evidence type="ECO:0000256" key="2">
    <source>
        <dbReference type="ARBA" id="ARBA00022692"/>
    </source>
</evidence>
<feature type="transmembrane region" description="Helical" evidence="5">
    <location>
        <begin position="189"/>
        <end position="207"/>
    </location>
</feature>
<gene>
    <name evidence="7" type="ORF">METZ01_LOCUS486697</name>
</gene>
<dbReference type="InterPro" id="IPR004869">
    <property type="entry name" value="MMPL_dom"/>
</dbReference>
<evidence type="ECO:0000256" key="5">
    <source>
        <dbReference type="SAM" id="Phobius"/>
    </source>
</evidence>
<evidence type="ECO:0000256" key="3">
    <source>
        <dbReference type="ARBA" id="ARBA00022989"/>
    </source>
</evidence>
<evidence type="ECO:0000313" key="7">
    <source>
        <dbReference type="EMBL" id="SVE33843.1"/>
    </source>
</evidence>
<dbReference type="SUPFAM" id="SSF82866">
    <property type="entry name" value="Multidrug efflux transporter AcrB transmembrane domain"/>
    <property type="match status" value="1"/>
</dbReference>
<keyword evidence="3 5" id="KW-1133">Transmembrane helix</keyword>
<feature type="non-terminal residue" evidence="7">
    <location>
        <position position="240"/>
    </location>
</feature>
<protein>
    <recommendedName>
        <fullName evidence="6">Membrane transport protein MMPL domain-containing protein</fullName>
    </recommendedName>
</protein>
<evidence type="ECO:0000256" key="4">
    <source>
        <dbReference type="ARBA" id="ARBA00023136"/>
    </source>
</evidence>
<feature type="non-terminal residue" evidence="7">
    <location>
        <position position="1"/>
    </location>
</feature>
<name>A0A383CP71_9ZZZZ</name>
<proteinExistence type="predicted"/>
<dbReference type="GO" id="GO:0016020">
    <property type="term" value="C:membrane"/>
    <property type="evidence" value="ECO:0007669"/>
    <property type="project" value="UniProtKB-SubCell"/>
</dbReference>